<gene>
    <name evidence="3" type="ORF">GCM10010170_081750</name>
</gene>
<dbReference type="InterPro" id="IPR013538">
    <property type="entry name" value="ASHA1/2-like_C"/>
</dbReference>
<proteinExistence type="inferred from homology"/>
<evidence type="ECO:0000256" key="1">
    <source>
        <dbReference type="ARBA" id="ARBA00006817"/>
    </source>
</evidence>
<evidence type="ECO:0000259" key="2">
    <source>
        <dbReference type="Pfam" id="PF08327"/>
    </source>
</evidence>
<keyword evidence="4" id="KW-1185">Reference proteome</keyword>
<dbReference type="EMBL" id="BAAARV010000081">
    <property type="protein sequence ID" value="GAA2377114.1"/>
    <property type="molecule type" value="Genomic_DNA"/>
</dbReference>
<reference evidence="4" key="1">
    <citation type="journal article" date="2019" name="Int. J. Syst. Evol. Microbiol.">
        <title>The Global Catalogue of Microorganisms (GCM) 10K type strain sequencing project: providing services to taxonomists for standard genome sequencing and annotation.</title>
        <authorList>
            <consortium name="The Broad Institute Genomics Platform"/>
            <consortium name="The Broad Institute Genome Sequencing Center for Infectious Disease"/>
            <person name="Wu L."/>
            <person name="Ma J."/>
        </authorList>
    </citation>
    <scope>NUCLEOTIDE SEQUENCE [LARGE SCALE GENOMIC DNA]</scope>
    <source>
        <strain evidence="4">JCM 3272</strain>
    </source>
</reference>
<feature type="domain" description="Activator of Hsp90 ATPase homologue 1/2-like C-terminal" evidence="2">
    <location>
        <begin position="12"/>
        <end position="153"/>
    </location>
</feature>
<organism evidence="3 4">
    <name type="scientific">Dactylosporangium salmoneum</name>
    <dbReference type="NCBI Taxonomy" id="53361"/>
    <lineage>
        <taxon>Bacteria</taxon>
        <taxon>Bacillati</taxon>
        <taxon>Actinomycetota</taxon>
        <taxon>Actinomycetes</taxon>
        <taxon>Micromonosporales</taxon>
        <taxon>Micromonosporaceae</taxon>
        <taxon>Dactylosporangium</taxon>
    </lineage>
</organism>
<evidence type="ECO:0000313" key="3">
    <source>
        <dbReference type="EMBL" id="GAA2377114.1"/>
    </source>
</evidence>
<dbReference type="RefSeq" id="WP_344618026.1">
    <property type="nucleotide sequence ID" value="NZ_BAAARV010000081.1"/>
</dbReference>
<accession>A0ABP5UFW0</accession>
<name>A0ABP5UFW0_9ACTN</name>
<comment type="caution">
    <text evidence="3">The sequence shown here is derived from an EMBL/GenBank/DDBJ whole genome shotgun (WGS) entry which is preliminary data.</text>
</comment>
<sequence length="160" mass="17189">MSGTQVYKIYIKATPERIWEAITSADWNSQYGYRGRTEYELKPGGAVTGRSNEGMIAAGAPEIGTDGEVLEVDPPHRLVQTVRMLMDPRAAAEGFTRLTYEIKEGKDGVCALTVTHELGEAPTLAALFSGQFEDMGAGGGWAWVLSDLKSLLETGSAFAG</sequence>
<dbReference type="SUPFAM" id="SSF55961">
    <property type="entry name" value="Bet v1-like"/>
    <property type="match status" value="1"/>
</dbReference>
<evidence type="ECO:0000313" key="4">
    <source>
        <dbReference type="Proteomes" id="UP001501444"/>
    </source>
</evidence>
<dbReference type="Proteomes" id="UP001501444">
    <property type="component" value="Unassembled WGS sequence"/>
</dbReference>
<protein>
    <submittedName>
        <fullName evidence="3">SRPBCC domain-containing protein</fullName>
    </submittedName>
</protein>
<dbReference type="Pfam" id="PF08327">
    <property type="entry name" value="AHSA1"/>
    <property type="match status" value="1"/>
</dbReference>
<dbReference type="CDD" id="cd08893">
    <property type="entry name" value="SRPBCC_CalC_Aha1-like_GntR-HTH"/>
    <property type="match status" value="1"/>
</dbReference>
<dbReference type="Gene3D" id="3.30.530.20">
    <property type="match status" value="1"/>
</dbReference>
<dbReference type="InterPro" id="IPR023393">
    <property type="entry name" value="START-like_dom_sf"/>
</dbReference>
<comment type="similarity">
    <text evidence="1">Belongs to the AHA1 family.</text>
</comment>